<gene>
    <name evidence="11" type="ORF">VNO77_02378</name>
</gene>
<keyword evidence="5 10" id="KW-1133">Transmembrane helix</keyword>
<evidence type="ECO:0000256" key="5">
    <source>
        <dbReference type="ARBA" id="ARBA00022989"/>
    </source>
</evidence>
<reference evidence="11 12" key="1">
    <citation type="submission" date="2024-01" db="EMBL/GenBank/DDBJ databases">
        <title>The genomes of 5 underutilized Papilionoideae crops provide insights into root nodulation and disease resistanc.</title>
        <authorList>
            <person name="Jiang F."/>
        </authorList>
    </citation>
    <scope>NUCLEOTIDE SEQUENCE [LARGE SCALE GENOMIC DNA]</scope>
    <source>
        <strain evidence="11">LVBAO_FW01</strain>
        <tissue evidence="11">Leaves</tissue>
    </source>
</reference>
<feature type="transmembrane region" description="Helical" evidence="10">
    <location>
        <begin position="147"/>
        <end position="165"/>
    </location>
</feature>
<feature type="transmembrane region" description="Helical" evidence="10">
    <location>
        <begin position="292"/>
        <end position="310"/>
    </location>
</feature>
<comment type="subcellular location">
    <subcellularLocation>
        <location evidence="1">Endoplasmic reticulum membrane</location>
        <topology evidence="1">Multi-pass membrane protein</topology>
    </subcellularLocation>
</comment>
<sequence length="414" mass="44803">MGFMQLFAVASFPVIKVLLITALGLFLALDSVNILGEDARNKVNQIVFYVFNPSLVGSNLAKTITFESVVLLWFMPVNILATFILGSALGWILIKITRPPKHMEGLILGCCSAGNLGNLLIIIIPAICKEKGSPFGEPDACHQNGMAYASLSMAIGAVYLWSYVYNIMRISTRRVQNESITRSDSNILKASGEISESQSDNLSETLNPTKEDLDESYTILLPNTESQEQVSITDKIKGILKTIASNCNFKAIFAPSTLGAIVGFIIGAVPQIRRFIIGSDAPLHVVEDSVSMMGDAAIPTVTLIMGANLLKGLKGTGTSLWTTVGIVAVRYIFLPLLGVAVVKGAIHWGLVHSDPLYQFVLLLQYALPPAMNIGTVAQLFGTGQSECSVIMLWTYALASIAVTLWSTYFMWLVS</sequence>
<keyword evidence="3 10" id="KW-0812">Transmembrane</keyword>
<evidence type="ECO:0000256" key="7">
    <source>
        <dbReference type="ARBA" id="ARBA00023294"/>
    </source>
</evidence>
<evidence type="ECO:0000256" key="9">
    <source>
        <dbReference type="ARBA" id="ARBA00025752"/>
    </source>
</evidence>
<name>A0AAN9MXU6_CANGL</name>
<evidence type="ECO:0000256" key="10">
    <source>
        <dbReference type="SAM" id="Phobius"/>
    </source>
</evidence>
<keyword evidence="7" id="KW-0927">Auxin signaling pathway</keyword>
<dbReference type="InterPro" id="IPR045033">
    <property type="entry name" value="PILS1/3/4/5/7"/>
</dbReference>
<dbReference type="PANTHER" id="PTHR31651:SF33">
    <property type="entry name" value="PROTEIN PIN-LIKES 1"/>
    <property type="match status" value="1"/>
</dbReference>
<evidence type="ECO:0000256" key="6">
    <source>
        <dbReference type="ARBA" id="ARBA00023136"/>
    </source>
</evidence>
<evidence type="ECO:0000256" key="4">
    <source>
        <dbReference type="ARBA" id="ARBA00022824"/>
    </source>
</evidence>
<organism evidence="11 12">
    <name type="scientific">Canavalia gladiata</name>
    <name type="common">Sword bean</name>
    <name type="synonym">Dolichos gladiatus</name>
    <dbReference type="NCBI Taxonomy" id="3824"/>
    <lineage>
        <taxon>Eukaryota</taxon>
        <taxon>Viridiplantae</taxon>
        <taxon>Streptophyta</taxon>
        <taxon>Embryophyta</taxon>
        <taxon>Tracheophyta</taxon>
        <taxon>Spermatophyta</taxon>
        <taxon>Magnoliopsida</taxon>
        <taxon>eudicotyledons</taxon>
        <taxon>Gunneridae</taxon>
        <taxon>Pentapetalae</taxon>
        <taxon>rosids</taxon>
        <taxon>fabids</taxon>
        <taxon>Fabales</taxon>
        <taxon>Fabaceae</taxon>
        <taxon>Papilionoideae</taxon>
        <taxon>50 kb inversion clade</taxon>
        <taxon>NPAAA clade</taxon>
        <taxon>indigoferoid/millettioid clade</taxon>
        <taxon>Phaseoleae</taxon>
        <taxon>Canavalia</taxon>
    </lineage>
</organism>
<evidence type="ECO:0000313" key="11">
    <source>
        <dbReference type="EMBL" id="KAK7360388.1"/>
    </source>
</evidence>
<feature type="transmembrane region" description="Helical" evidence="10">
    <location>
        <begin position="7"/>
        <end position="29"/>
    </location>
</feature>
<comment type="function">
    <text evidence="8">Involved in cellular auxin homeostasis by regulating auxin metabolism. Regulates intracellular auxin accumulation at the endoplasmic reticulum and thus auxin availability for nuclear auxin signaling.</text>
</comment>
<evidence type="ECO:0000256" key="1">
    <source>
        <dbReference type="ARBA" id="ARBA00004477"/>
    </source>
</evidence>
<feature type="transmembrane region" description="Helical" evidence="10">
    <location>
        <begin position="392"/>
        <end position="413"/>
    </location>
</feature>
<feature type="transmembrane region" description="Helical" evidence="10">
    <location>
        <begin position="331"/>
        <end position="350"/>
    </location>
</feature>
<accession>A0AAN9MXU6</accession>
<dbReference type="EMBL" id="JAYMYQ010000001">
    <property type="protein sequence ID" value="KAK7360388.1"/>
    <property type="molecule type" value="Genomic_DNA"/>
</dbReference>
<comment type="caution">
    <text evidence="11">The sequence shown here is derived from an EMBL/GenBank/DDBJ whole genome shotgun (WGS) entry which is preliminary data.</text>
</comment>
<dbReference type="Pfam" id="PF03547">
    <property type="entry name" value="Mem_trans"/>
    <property type="match status" value="1"/>
</dbReference>
<feature type="transmembrane region" description="Helical" evidence="10">
    <location>
        <begin position="70"/>
        <end position="94"/>
    </location>
</feature>
<evidence type="ECO:0000256" key="2">
    <source>
        <dbReference type="ARBA" id="ARBA00022448"/>
    </source>
</evidence>
<dbReference type="InterPro" id="IPR004776">
    <property type="entry name" value="Mem_transp_PIN-like"/>
</dbReference>
<keyword evidence="2" id="KW-0813">Transport</keyword>
<evidence type="ECO:0000313" key="12">
    <source>
        <dbReference type="Proteomes" id="UP001367508"/>
    </source>
</evidence>
<protein>
    <submittedName>
        <fullName evidence="11">Uncharacterized protein</fullName>
    </submittedName>
</protein>
<feature type="transmembrane region" description="Helical" evidence="10">
    <location>
        <begin position="356"/>
        <end position="380"/>
    </location>
</feature>
<evidence type="ECO:0000256" key="3">
    <source>
        <dbReference type="ARBA" id="ARBA00022692"/>
    </source>
</evidence>
<keyword evidence="6 10" id="KW-0472">Membrane</keyword>
<keyword evidence="12" id="KW-1185">Reference proteome</keyword>
<dbReference type="GO" id="GO:0005789">
    <property type="term" value="C:endoplasmic reticulum membrane"/>
    <property type="evidence" value="ECO:0007669"/>
    <property type="project" value="UniProtKB-SubCell"/>
</dbReference>
<proteinExistence type="inferred from homology"/>
<dbReference type="GO" id="GO:0009734">
    <property type="term" value="P:auxin-activated signaling pathway"/>
    <property type="evidence" value="ECO:0007669"/>
    <property type="project" value="UniProtKB-KW"/>
</dbReference>
<comment type="similarity">
    <text evidence="9">Belongs to the auxin efflux carrier (TC 2.A.69.2) family.</text>
</comment>
<keyword evidence="4" id="KW-0256">Endoplasmic reticulum</keyword>
<dbReference type="PANTHER" id="PTHR31651">
    <property type="match status" value="1"/>
</dbReference>
<dbReference type="AlphaFoldDB" id="A0AAN9MXU6"/>
<evidence type="ECO:0000256" key="8">
    <source>
        <dbReference type="ARBA" id="ARBA00025100"/>
    </source>
</evidence>
<feature type="transmembrane region" description="Helical" evidence="10">
    <location>
        <begin position="251"/>
        <end position="272"/>
    </location>
</feature>
<dbReference type="GO" id="GO:0080162">
    <property type="term" value="P:endoplasmic reticulum to cytosol auxin transport"/>
    <property type="evidence" value="ECO:0007669"/>
    <property type="project" value="InterPro"/>
</dbReference>
<feature type="transmembrane region" description="Helical" evidence="10">
    <location>
        <begin position="106"/>
        <end position="127"/>
    </location>
</feature>
<dbReference type="Proteomes" id="UP001367508">
    <property type="component" value="Unassembled WGS sequence"/>
</dbReference>